<dbReference type="SUPFAM" id="SSF55895">
    <property type="entry name" value="Ribonuclease Rh-like"/>
    <property type="match status" value="1"/>
</dbReference>
<dbReference type="InterPro" id="IPR036430">
    <property type="entry name" value="RNase_T2-like_sf"/>
</dbReference>
<evidence type="ECO:0000256" key="3">
    <source>
        <dbReference type="SAM" id="SignalP"/>
    </source>
</evidence>
<comment type="caution">
    <text evidence="4">The sequence shown here is derived from an EMBL/GenBank/DDBJ whole genome shotgun (WGS) entry which is preliminary data.</text>
</comment>
<keyword evidence="4" id="KW-0456">Lyase</keyword>
<dbReference type="GO" id="GO:0003723">
    <property type="term" value="F:RNA binding"/>
    <property type="evidence" value="ECO:0007669"/>
    <property type="project" value="InterPro"/>
</dbReference>
<dbReference type="EMBL" id="JACIEE010000001">
    <property type="protein sequence ID" value="MBB3975374.1"/>
    <property type="molecule type" value="Genomic_DNA"/>
</dbReference>
<keyword evidence="3" id="KW-0732">Signal</keyword>
<evidence type="ECO:0000313" key="4">
    <source>
        <dbReference type="EMBL" id="MBB3975374.1"/>
    </source>
</evidence>
<sequence>MSRLACHLVAFAFLVGASLSPALAVTLPGQPESGGGGEGMTRHVLALTWQPGFCLTRPALAECAAEGRGAAAGGLTLHGLWQVGKSYCGIDAELKRRDRSGRWSDLPELVLAEGTAKRLSVAMPGTASGLDRHQWLMNGTCHAATADDYYGRSLDLLDAVNGSAVGAFFAAHAGETVTMADVAAAFDSAFGKGAGERIRLRCRPVDGQAVVTGLTIGLAAAEGDLRTLIQGASVTKSECDAGLLALAASE</sequence>
<dbReference type="AlphaFoldDB" id="A0A7W6DAM2"/>
<dbReference type="GO" id="GO:0033897">
    <property type="term" value="F:ribonuclease T2 activity"/>
    <property type="evidence" value="ECO:0007669"/>
    <property type="project" value="UniProtKB-EC"/>
</dbReference>
<protein>
    <submittedName>
        <fullName evidence="4">Ribonuclease T2</fullName>
        <ecNumber evidence="4">4.6.1.19</ecNumber>
    </submittedName>
</protein>
<evidence type="ECO:0000256" key="1">
    <source>
        <dbReference type="ARBA" id="ARBA00007469"/>
    </source>
</evidence>
<dbReference type="Gene3D" id="3.90.730.10">
    <property type="entry name" value="Ribonuclease T2-like"/>
    <property type="match status" value="1"/>
</dbReference>
<name>A0A7W6DAM2_9HYPH</name>
<dbReference type="Proteomes" id="UP000574761">
    <property type="component" value="Unassembled WGS sequence"/>
</dbReference>
<accession>A0A7W6DAM2</accession>
<dbReference type="Pfam" id="PF00445">
    <property type="entry name" value="Ribonuclease_T2"/>
    <property type="match status" value="1"/>
</dbReference>
<reference evidence="4 5" key="1">
    <citation type="submission" date="2020-08" db="EMBL/GenBank/DDBJ databases">
        <title>Genomic Encyclopedia of Type Strains, Phase IV (KMG-IV): sequencing the most valuable type-strain genomes for metagenomic binning, comparative biology and taxonomic classification.</title>
        <authorList>
            <person name="Goeker M."/>
        </authorList>
    </citation>
    <scope>NUCLEOTIDE SEQUENCE [LARGE SCALE GENOMIC DNA]</scope>
    <source>
        <strain evidence="4 5">DSM 100211</strain>
    </source>
</reference>
<evidence type="ECO:0000313" key="5">
    <source>
        <dbReference type="Proteomes" id="UP000574761"/>
    </source>
</evidence>
<evidence type="ECO:0000256" key="2">
    <source>
        <dbReference type="RuleBase" id="RU004328"/>
    </source>
</evidence>
<proteinExistence type="inferred from homology"/>
<gene>
    <name evidence="4" type="ORF">GGQ64_000550</name>
</gene>
<comment type="similarity">
    <text evidence="1 2">Belongs to the RNase T2 family.</text>
</comment>
<organism evidence="4 5">
    <name type="scientific">Mycoplana azooxidifex</name>
    <dbReference type="NCBI Taxonomy" id="1636188"/>
    <lineage>
        <taxon>Bacteria</taxon>
        <taxon>Pseudomonadati</taxon>
        <taxon>Pseudomonadota</taxon>
        <taxon>Alphaproteobacteria</taxon>
        <taxon>Hyphomicrobiales</taxon>
        <taxon>Rhizobiaceae</taxon>
        <taxon>Mycoplana</taxon>
    </lineage>
</organism>
<keyword evidence="5" id="KW-1185">Reference proteome</keyword>
<dbReference type="RefSeq" id="WP_183798678.1">
    <property type="nucleotide sequence ID" value="NZ_JACIEE010000001.1"/>
</dbReference>
<feature type="chain" id="PRO_5030997834" evidence="3">
    <location>
        <begin position="25"/>
        <end position="250"/>
    </location>
</feature>
<dbReference type="EC" id="4.6.1.19" evidence="4"/>
<feature type="signal peptide" evidence="3">
    <location>
        <begin position="1"/>
        <end position="24"/>
    </location>
</feature>
<dbReference type="InterPro" id="IPR001568">
    <property type="entry name" value="RNase_T2-like"/>
</dbReference>